<gene>
    <name evidence="2" type="ORF">UX78_C0012G0040</name>
</gene>
<name>A0A0G1RGD6_9BACT</name>
<sequence>MGTEDGTIILMEYFSVWEWKKQEIVFFAGVVLVILVISAVQLRTGAMKTRDAQRKADAELVTRALVRYLGDYRILPADDNGAIISCGREGMERCDWGEGEIVDRDNVVYLKKLPVDPKVSEGRRYVYEADDKRQTFKIFVALEYRRDPAYKKGLTQACGSNIQCNWYAGN</sequence>
<evidence type="ECO:0000313" key="2">
    <source>
        <dbReference type="EMBL" id="KKU56107.1"/>
    </source>
</evidence>
<dbReference type="Proteomes" id="UP000034607">
    <property type="component" value="Unassembled WGS sequence"/>
</dbReference>
<feature type="transmembrane region" description="Helical" evidence="1">
    <location>
        <begin position="24"/>
        <end position="42"/>
    </location>
</feature>
<evidence type="ECO:0000256" key="1">
    <source>
        <dbReference type="SAM" id="Phobius"/>
    </source>
</evidence>
<dbReference type="Gene3D" id="3.30.700.10">
    <property type="entry name" value="Glycoprotein, Type 4 Pilin"/>
    <property type="match status" value="1"/>
</dbReference>
<organism evidence="2 3">
    <name type="scientific">Candidatus Amesbacteria bacterium GW2011_GWA2_47_11</name>
    <dbReference type="NCBI Taxonomy" id="1618357"/>
    <lineage>
        <taxon>Bacteria</taxon>
        <taxon>Candidatus Amesiibacteriota</taxon>
    </lineage>
</organism>
<protein>
    <recommendedName>
        <fullName evidence="4">Type II secretion system protein</fullName>
    </recommendedName>
</protein>
<accession>A0A0G1RGD6</accession>
<proteinExistence type="predicted"/>
<reference evidence="2 3" key="1">
    <citation type="journal article" date="2015" name="Nature">
        <title>rRNA introns, odd ribosomes, and small enigmatic genomes across a large radiation of phyla.</title>
        <authorList>
            <person name="Brown C.T."/>
            <person name="Hug L.A."/>
            <person name="Thomas B.C."/>
            <person name="Sharon I."/>
            <person name="Castelle C.J."/>
            <person name="Singh A."/>
            <person name="Wilkins M.J."/>
            <person name="Williams K.H."/>
            <person name="Banfield J.F."/>
        </authorList>
    </citation>
    <scope>NUCLEOTIDE SEQUENCE [LARGE SCALE GENOMIC DNA]</scope>
</reference>
<comment type="caution">
    <text evidence="2">The sequence shown here is derived from an EMBL/GenBank/DDBJ whole genome shotgun (WGS) entry which is preliminary data.</text>
</comment>
<evidence type="ECO:0008006" key="4">
    <source>
        <dbReference type="Google" id="ProtNLM"/>
    </source>
</evidence>
<keyword evidence="1" id="KW-1133">Transmembrane helix</keyword>
<dbReference type="AlphaFoldDB" id="A0A0G1RGD6"/>
<keyword evidence="1" id="KW-0472">Membrane</keyword>
<dbReference type="EMBL" id="LCNM01000012">
    <property type="protein sequence ID" value="KKU56107.1"/>
    <property type="molecule type" value="Genomic_DNA"/>
</dbReference>
<keyword evidence="1" id="KW-0812">Transmembrane</keyword>
<evidence type="ECO:0000313" key="3">
    <source>
        <dbReference type="Proteomes" id="UP000034607"/>
    </source>
</evidence>